<dbReference type="PROSITE" id="PS50977">
    <property type="entry name" value="HTH_TETR_2"/>
    <property type="match status" value="1"/>
</dbReference>
<dbReference type="InterPro" id="IPR050109">
    <property type="entry name" value="HTH-type_TetR-like_transc_reg"/>
</dbReference>
<proteinExistence type="predicted"/>
<reference evidence="5" key="1">
    <citation type="submission" date="2020-05" db="EMBL/GenBank/DDBJ databases">
        <authorList>
            <person name="Chiriac C."/>
            <person name="Salcher M."/>
            <person name="Ghai R."/>
            <person name="Kavagutti S V."/>
        </authorList>
    </citation>
    <scope>NUCLEOTIDE SEQUENCE</scope>
</reference>
<dbReference type="GO" id="GO:0003700">
    <property type="term" value="F:DNA-binding transcription factor activity"/>
    <property type="evidence" value="ECO:0007669"/>
    <property type="project" value="TreeGrafter"/>
</dbReference>
<keyword evidence="3" id="KW-0804">Transcription</keyword>
<dbReference type="AlphaFoldDB" id="A0A6J6ML89"/>
<dbReference type="InterPro" id="IPR009057">
    <property type="entry name" value="Homeodomain-like_sf"/>
</dbReference>
<dbReference type="InterPro" id="IPR001647">
    <property type="entry name" value="HTH_TetR"/>
</dbReference>
<sequence>MSQALDTRTRLIQATMQAISEGGEASVRVHNIAEQAEVREPSVYHFFKNRKELVDAAQAERYRQSYIELFGPFRVMVGLATTAEEFENALRQLFTGVYRPERHEARAIRVNVWGSAQSSAHLAEVVNQVNKEISRQFGELIAEFQQKGWVRTDLDPMMLGLWIMGQINSRNMVEMNSNNYDLDAWDKVSIESVLATMKPN</sequence>
<dbReference type="PANTHER" id="PTHR30055">
    <property type="entry name" value="HTH-TYPE TRANSCRIPTIONAL REGULATOR RUTR"/>
    <property type="match status" value="1"/>
</dbReference>
<gene>
    <name evidence="5" type="ORF">UFOPK2295_00931</name>
</gene>
<evidence type="ECO:0000256" key="1">
    <source>
        <dbReference type="ARBA" id="ARBA00023015"/>
    </source>
</evidence>
<evidence type="ECO:0000256" key="3">
    <source>
        <dbReference type="ARBA" id="ARBA00023163"/>
    </source>
</evidence>
<keyword evidence="2" id="KW-0238">DNA-binding</keyword>
<name>A0A6J6ML89_9ZZZZ</name>
<dbReference type="SUPFAM" id="SSF46689">
    <property type="entry name" value="Homeodomain-like"/>
    <property type="match status" value="1"/>
</dbReference>
<dbReference type="Pfam" id="PF00440">
    <property type="entry name" value="TetR_N"/>
    <property type="match status" value="1"/>
</dbReference>
<accession>A0A6J6ML89</accession>
<protein>
    <submittedName>
        <fullName evidence="5">Unannotated protein</fullName>
    </submittedName>
</protein>
<dbReference type="Gene3D" id="1.10.357.10">
    <property type="entry name" value="Tetracycline Repressor, domain 2"/>
    <property type="match status" value="1"/>
</dbReference>
<dbReference type="PANTHER" id="PTHR30055:SF234">
    <property type="entry name" value="HTH-TYPE TRANSCRIPTIONAL REGULATOR BETI"/>
    <property type="match status" value="1"/>
</dbReference>
<feature type="domain" description="HTH tetR-type" evidence="4">
    <location>
        <begin position="5"/>
        <end position="65"/>
    </location>
</feature>
<evidence type="ECO:0000259" key="4">
    <source>
        <dbReference type="PROSITE" id="PS50977"/>
    </source>
</evidence>
<dbReference type="GO" id="GO:0000976">
    <property type="term" value="F:transcription cis-regulatory region binding"/>
    <property type="evidence" value="ECO:0007669"/>
    <property type="project" value="TreeGrafter"/>
</dbReference>
<dbReference type="EMBL" id="CAEZWV010000017">
    <property type="protein sequence ID" value="CAB4673163.1"/>
    <property type="molecule type" value="Genomic_DNA"/>
</dbReference>
<dbReference type="PRINTS" id="PR00455">
    <property type="entry name" value="HTHTETR"/>
</dbReference>
<dbReference type="SUPFAM" id="SSF48498">
    <property type="entry name" value="Tetracyclin repressor-like, C-terminal domain"/>
    <property type="match status" value="1"/>
</dbReference>
<dbReference type="InterPro" id="IPR036271">
    <property type="entry name" value="Tet_transcr_reg_TetR-rel_C_sf"/>
</dbReference>
<evidence type="ECO:0000256" key="2">
    <source>
        <dbReference type="ARBA" id="ARBA00023125"/>
    </source>
</evidence>
<dbReference type="Gene3D" id="1.10.10.60">
    <property type="entry name" value="Homeodomain-like"/>
    <property type="match status" value="1"/>
</dbReference>
<organism evidence="5">
    <name type="scientific">freshwater metagenome</name>
    <dbReference type="NCBI Taxonomy" id="449393"/>
    <lineage>
        <taxon>unclassified sequences</taxon>
        <taxon>metagenomes</taxon>
        <taxon>ecological metagenomes</taxon>
    </lineage>
</organism>
<evidence type="ECO:0000313" key="5">
    <source>
        <dbReference type="EMBL" id="CAB4673163.1"/>
    </source>
</evidence>
<keyword evidence="1" id="KW-0805">Transcription regulation</keyword>